<feature type="signal peptide" evidence="2">
    <location>
        <begin position="1"/>
        <end position="17"/>
    </location>
</feature>
<accession>A0A836JGL8</accession>
<reference evidence="4" key="1">
    <citation type="submission" date="2020-02" db="EMBL/GenBank/DDBJ databases">
        <title>Relaxed selection underlies rapid genomic changes in the transitions from sociality to social parasitism in ants.</title>
        <authorList>
            <person name="Bi X."/>
        </authorList>
    </citation>
    <scope>NUCLEOTIDE SEQUENCE</scope>
    <source>
        <strain evidence="4">BGI-DK2013a</strain>
        <tissue evidence="4">Whole body</tissue>
    </source>
</reference>
<dbReference type="SUPFAM" id="SSF81342">
    <property type="entry name" value="Transmembrane di-heme cytochromes"/>
    <property type="match status" value="1"/>
</dbReference>
<organism evidence="4 5">
    <name type="scientific">Acromyrmex insinuator</name>
    <dbReference type="NCBI Taxonomy" id="230686"/>
    <lineage>
        <taxon>Eukaryota</taxon>
        <taxon>Metazoa</taxon>
        <taxon>Ecdysozoa</taxon>
        <taxon>Arthropoda</taxon>
        <taxon>Hexapoda</taxon>
        <taxon>Insecta</taxon>
        <taxon>Pterygota</taxon>
        <taxon>Neoptera</taxon>
        <taxon>Endopterygota</taxon>
        <taxon>Hymenoptera</taxon>
        <taxon>Apocrita</taxon>
        <taxon>Aculeata</taxon>
        <taxon>Formicoidea</taxon>
        <taxon>Formicidae</taxon>
        <taxon>Myrmicinae</taxon>
        <taxon>Acromyrmex</taxon>
    </lineage>
</organism>
<feature type="domain" description="Cytochrome b/b6 N-terminal region profile" evidence="3">
    <location>
        <begin position="1"/>
        <end position="67"/>
    </location>
</feature>
<proteinExistence type="predicted"/>
<evidence type="ECO:0000313" key="5">
    <source>
        <dbReference type="Proteomes" id="UP000667349"/>
    </source>
</evidence>
<feature type="transmembrane region" description="Helical" evidence="1">
    <location>
        <begin position="6"/>
        <end position="25"/>
    </location>
</feature>
<keyword evidence="1" id="KW-1133">Transmembrane helix</keyword>
<feature type="chain" id="PRO_5032803468" evidence="2">
    <location>
        <begin position="18"/>
        <end position="118"/>
    </location>
</feature>
<sequence>NFGSLLDIFLIIQIIRGLFLSIHYCPNISIAFNRIIHIIQNVPTDICIYFYVRRNIYYNSVNIFTLTSLKLPTHIQPESRSQLNKTSYVLISQTFTLNYFLFFIVLSLNYKVKFIINN</sequence>
<dbReference type="InterPro" id="IPR027387">
    <property type="entry name" value="Cytb/b6-like_sf"/>
</dbReference>
<keyword evidence="5" id="KW-1185">Reference proteome</keyword>
<gene>
    <name evidence="4" type="primary">Mtcyb_2</name>
    <name evidence="4" type="ORF">G6Z75_0006920</name>
</gene>
<feature type="non-terminal residue" evidence="4">
    <location>
        <position position="1"/>
    </location>
</feature>
<evidence type="ECO:0000256" key="1">
    <source>
        <dbReference type="SAM" id="Phobius"/>
    </source>
</evidence>
<dbReference type="GO" id="GO:0016020">
    <property type="term" value="C:membrane"/>
    <property type="evidence" value="ECO:0007669"/>
    <property type="project" value="InterPro"/>
</dbReference>
<dbReference type="Pfam" id="PF00033">
    <property type="entry name" value="Cytochrome_B"/>
    <property type="match status" value="1"/>
</dbReference>
<keyword evidence="1" id="KW-0812">Transmembrane</keyword>
<dbReference type="Proteomes" id="UP000667349">
    <property type="component" value="Unassembled WGS sequence"/>
</dbReference>
<comment type="caution">
    <text evidence="4">The sequence shown here is derived from an EMBL/GenBank/DDBJ whole genome shotgun (WGS) entry which is preliminary data.</text>
</comment>
<dbReference type="GO" id="GO:0009055">
    <property type="term" value="F:electron transfer activity"/>
    <property type="evidence" value="ECO:0007669"/>
    <property type="project" value="InterPro"/>
</dbReference>
<evidence type="ECO:0000259" key="3">
    <source>
        <dbReference type="Pfam" id="PF00033"/>
    </source>
</evidence>
<dbReference type="InterPro" id="IPR005797">
    <property type="entry name" value="Cyt_b/b6_N"/>
</dbReference>
<evidence type="ECO:0000313" key="4">
    <source>
        <dbReference type="EMBL" id="KAG5310850.1"/>
    </source>
</evidence>
<protein>
    <submittedName>
        <fullName evidence="4">CYB protein</fullName>
    </submittedName>
</protein>
<feature type="transmembrane region" description="Helical" evidence="1">
    <location>
        <begin position="88"/>
        <end position="110"/>
    </location>
</feature>
<dbReference type="EMBL" id="JAANHZ010000464">
    <property type="protein sequence ID" value="KAG5310850.1"/>
    <property type="molecule type" value="Genomic_DNA"/>
</dbReference>
<dbReference type="AlphaFoldDB" id="A0A836JGL8"/>
<dbReference type="InterPro" id="IPR016174">
    <property type="entry name" value="Di-haem_cyt_TM"/>
</dbReference>
<dbReference type="GO" id="GO:0022904">
    <property type="term" value="P:respiratory electron transport chain"/>
    <property type="evidence" value="ECO:0007669"/>
    <property type="project" value="InterPro"/>
</dbReference>
<evidence type="ECO:0000256" key="2">
    <source>
        <dbReference type="SAM" id="SignalP"/>
    </source>
</evidence>
<name>A0A836JGL8_9HYME</name>
<keyword evidence="1" id="KW-0472">Membrane</keyword>
<dbReference type="Gene3D" id="1.20.810.10">
    <property type="entry name" value="Cytochrome Bc1 Complex, Chain C"/>
    <property type="match status" value="1"/>
</dbReference>
<feature type="non-terminal residue" evidence="4">
    <location>
        <position position="118"/>
    </location>
</feature>
<keyword evidence="2" id="KW-0732">Signal</keyword>
<dbReference type="GO" id="GO:0016491">
    <property type="term" value="F:oxidoreductase activity"/>
    <property type="evidence" value="ECO:0007669"/>
    <property type="project" value="InterPro"/>
</dbReference>